<evidence type="ECO:0008006" key="3">
    <source>
        <dbReference type="Google" id="ProtNLM"/>
    </source>
</evidence>
<evidence type="ECO:0000256" key="1">
    <source>
        <dbReference type="PROSITE-ProRule" id="PRU00259"/>
    </source>
</evidence>
<dbReference type="EMBL" id="HBIV01044238">
    <property type="protein sequence ID" value="CAE0679249.1"/>
    <property type="molecule type" value="Transcribed_RNA"/>
</dbReference>
<proteinExistence type="predicted"/>
<dbReference type="AlphaFoldDB" id="A0A7S3ZCL0"/>
<gene>
    <name evidence="2" type="ORF">LGLO00237_LOCUS31032</name>
</gene>
<reference evidence="2" key="1">
    <citation type="submission" date="2021-01" db="EMBL/GenBank/DDBJ databases">
        <authorList>
            <person name="Corre E."/>
            <person name="Pelletier E."/>
            <person name="Niang G."/>
            <person name="Scheremetjew M."/>
            <person name="Finn R."/>
            <person name="Kale V."/>
            <person name="Holt S."/>
            <person name="Cochrane G."/>
            <person name="Meng A."/>
            <person name="Brown T."/>
            <person name="Cohen L."/>
        </authorList>
    </citation>
    <scope>NUCLEOTIDE SEQUENCE</scope>
    <source>
        <strain evidence="2">CCCM811</strain>
    </source>
</reference>
<sequence length="326" mass="35457">MVLGIKLSPPIEHSISGLMVKLSNNFEHPSAFPCMLQFVRLRSSRHELLLKTKIVDKLMHVAKNGDLPCRIGAFSCLEELGRHPGMPKDYKSSITAFCIKQCGSDEEAKAKRGALEVLRTMTKKQNVGSLGDSCVPTVTSLLDFKDAEVRMSACETLQYVTVTPIGKELCIKSGAVPKLTSNLEHTNKKVRLFAAAALMQIALLTAGKQAIIDAGGLSILTKALNDEDAIKNYALQCLTNLFSNPHARMAVRGAENNEKIEELTKHKDAIVAESAKSCLVCSSLETLICRSTVVHLTSTAWCALRLNCFGTLKKLTTLNSLISTAL</sequence>
<dbReference type="InterPro" id="IPR042856">
    <property type="entry name" value="RSP14"/>
</dbReference>
<name>A0A7S3ZCL0_9EUKA</name>
<dbReference type="SMART" id="SM00185">
    <property type="entry name" value="ARM"/>
    <property type="match status" value="3"/>
</dbReference>
<dbReference type="SUPFAM" id="SSF48371">
    <property type="entry name" value="ARM repeat"/>
    <property type="match status" value="1"/>
</dbReference>
<dbReference type="PROSITE" id="PS50176">
    <property type="entry name" value="ARM_REPEAT"/>
    <property type="match status" value="1"/>
</dbReference>
<dbReference type="InterPro" id="IPR016024">
    <property type="entry name" value="ARM-type_fold"/>
</dbReference>
<dbReference type="InterPro" id="IPR000225">
    <property type="entry name" value="Armadillo"/>
</dbReference>
<organism evidence="2">
    <name type="scientific">Lotharella globosa</name>
    <dbReference type="NCBI Taxonomy" id="91324"/>
    <lineage>
        <taxon>Eukaryota</taxon>
        <taxon>Sar</taxon>
        <taxon>Rhizaria</taxon>
        <taxon>Cercozoa</taxon>
        <taxon>Chlorarachniophyceae</taxon>
        <taxon>Lotharella</taxon>
    </lineage>
</organism>
<dbReference type="InterPro" id="IPR011989">
    <property type="entry name" value="ARM-like"/>
</dbReference>
<feature type="repeat" description="ARM" evidence="1">
    <location>
        <begin position="174"/>
        <end position="216"/>
    </location>
</feature>
<dbReference type="PANTHER" id="PTHR15599:SF1">
    <property type="entry name" value="RADIAL SPOKE HEAD 14 HOMOLOG"/>
    <property type="match status" value="1"/>
</dbReference>
<dbReference type="Gene3D" id="1.25.10.10">
    <property type="entry name" value="Leucine-rich Repeat Variant"/>
    <property type="match status" value="1"/>
</dbReference>
<dbReference type="PANTHER" id="PTHR15599">
    <property type="entry name" value="RTDR1"/>
    <property type="match status" value="1"/>
</dbReference>
<protein>
    <recommendedName>
        <fullName evidence="3">Armadillo repeat-containing protein 8</fullName>
    </recommendedName>
</protein>
<evidence type="ECO:0000313" key="2">
    <source>
        <dbReference type="EMBL" id="CAE0679249.1"/>
    </source>
</evidence>
<accession>A0A7S3ZCL0</accession>